<name>A0A0P1AF80_PLAHL</name>
<dbReference type="AlphaFoldDB" id="A0A0P1AF80"/>
<evidence type="ECO:0000313" key="2">
    <source>
        <dbReference type="Proteomes" id="UP000054928"/>
    </source>
</evidence>
<organism evidence="1 2">
    <name type="scientific">Plasmopara halstedii</name>
    <name type="common">Downy mildew of sunflower</name>
    <dbReference type="NCBI Taxonomy" id="4781"/>
    <lineage>
        <taxon>Eukaryota</taxon>
        <taxon>Sar</taxon>
        <taxon>Stramenopiles</taxon>
        <taxon>Oomycota</taxon>
        <taxon>Peronosporomycetes</taxon>
        <taxon>Peronosporales</taxon>
        <taxon>Peronosporaceae</taxon>
        <taxon>Plasmopara</taxon>
    </lineage>
</organism>
<dbReference type="RefSeq" id="XP_024575704.1">
    <property type="nucleotide sequence ID" value="XM_024724871.1"/>
</dbReference>
<keyword evidence="2" id="KW-1185">Reference proteome</keyword>
<dbReference type="Proteomes" id="UP000054928">
    <property type="component" value="Unassembled WGS sequence"/>
</dbReference>
<protein>
    <submittedName>
        <fullName evidence="1">Uncharacterized protein</fullName>
    </submittedName>
</protein>
<dbReference type="EMBL" id="CCYD01000428">
    <property type="protein sequence ID" value="CEG39335.1"/>
    <property type="molecule type" value="Genomic_DNA"/>
</dbReference>
<sequence>MRHTIPRLRNTLWAKNVRVGKHFYEHVSTGSCVGAVWQYTKELVRCVVRRLVPAELKRTFGNARIV</sequence>
<accession>A0A0P1AF80</accession>
<reference evidence="2" key="1">
    <citation type="submission" date="2014-09" db="EMBL/GenBank/DDBJ databases">
        <authorList>
            <person name="Sharma Rahul"/>
            <person name="Thines Marco"/>
        </authorList>
    </citation>
    <scope>NUCLEOTIDE SEQUENCE [LARGE SCALE GENOMIC DNA]</scope>
</reference>
<evidence type="ECO:0000313" key="1">
    <source>
        <dbReference type="EMBL" id="CEG39335.1"/>
    </source>
</evidence>
<dbReference type="GeneID" id="36404644"/>
<proteinExistence type="predicted"/>